<dbReference type="EMBL" id="CP098023">
    <property type="protein sequence ID" value="WKD50585.1"/>
    <property type="molecule type" value="Genomic_DNA"/>
</dbReference>
<organism evidence="2 3">
    <name type="scientific">Microbulbifer spongiae</name>
    <dbReference type="NCBI Taxonomy" id="2944933"/>
    <lineage>
        <taxon>Bacteria</taxon>
        <taxon>Pseudomonadati</taxon>
        <taxon>Pseudomonadota</taxon>
        <taxon>Gammaproteobacteria</taxon>
        <taxon>Cellvibrionales</taxon>
        <taxon>Microbulbiferaceae</taxon>
        <taxon>Microbulbifer</taxon>
    </lineage>
</organism>
<evidence type="ECO:0000313" key="2">
    <source>
        <dbReference type="EMBL" id="WKD50585.1"/>
    </source>
</evidence>
<feature type="transmembrane region" description="Helical" evidence="1">
    <location>
        <begin position="5"/>
        <end position="25"/>
    </location>
</feature>
<proteinExistence type="predicted"/>
<protein>
    <recommendedName>
        <fullName evidence="4">DUF2892 domain-containing protein</fullName>
    </recommendedName>
</protein>
<keyword evidence="3" id="KW-1185">Reference proteome</keyword>
<reference evidence="2 3" key="1">
    <citation type="submission" date="2022-05" db="EMBL/GenBank/DDBJ databases">
        <title>Microbulbifer sp. nov., isolated from sponge.</title>
        <authorList>
            <person name="Gao L."/>
        </authorList>
    </citation>
    <scope>NUCLEOTIDE SEQUENCE [LARGE SCALE GENOMIC DNA]</scope>
    <source>
        <strain evidence="2 3">MI-G</strain>
    </source>
</reference>
<name>A0ABY9EGN9_9GAMM</name>
<gene>
    <name evidence="2" type="ORF">M8T91_03930</name>
</gene>
<dbReference type="Proteomes" id="UP001321520">
    <property type="component" value="Chromosome"/>
</dbReference>
<accession>A0ABY9EGN9</accession>
<evidence type="ECO:0000313" key="3">
    <source>
        <dbReference type="Proteomes" id="UP001321520"/>
    </source>
</evidence>
<dbReference type="RefSeq" id="WP_301417017.1">
    <property type="nucleotide sequence ID" value="NZ_CP098023.1"/>
</dbReference>
<feature type="transmembrane region" description="Helical" evidence="1">
    <location>
        <begin position="31"/>
        <end position="52"/>
    </location>
</feature>
<sequence length="60" mass="6475">MNKMLFRILSGVLGVLFVLYGMIVFSPFGEGLGMLGGFTGLALGGILLYCSITGKKRLFR</sequence>
<keyword evidence="1" id="KW-0472">Membrane</keyword>
<evidence type="ECO:0008006" key="4">
    <source>
        <dbReference type="Google" id="ProtNLM"/>
    </source>
</evidence>
<evidence type="ECO:0000256" key="1">
    <source>
        <dbReference type="SAM" id="Phobius"/>
    </source>
</evidence>
<keyword evidence="1" id="KW-1133">Transmembrane helix</keyword>
<keyword evidence="1" id="KW-0812">Transmembrane</keyword>